<evidence type="ECO:0000256" key="1">
    <source>
        <dbReference type="ARBA" id="ARBA00022801"/>
    </source>
</evidence>
<keyword evidence="2" id="KW-0694">RNA-binding</keyword>
<keyword evidence="5" id="KW-1185">Reference proteome</keyword>
<organism evidence="4 5">
    <name type="scientific">Astrephomene gubernaculifera</name>
    <dbReference type="NCBI Taxonomy" id="47775"/>
    <lineage>
        <taxon>Eukaryota</taxon>
        <taxon>Viridiplantae</taxon>
        <taxon>Chlorophyta</taxon>
        <taxon>core chlorophytes</taxon>
        <taxon>Chlorophyceae</taxon>
        <taxon>CS clade</taxon>
        <taxon>Chlamydomonadales</taxon>
        <taxon>Astrephomenaceae</taxon>
        <taxon>Astrephomene</taxon>
    </lineage>
</organism>
<dbReference type="GO" id="GO:0005634">
    <property type="term" value="C:nucleus"/>
    <property type="evidence" value="ECO:0007669"/>
    <property type="project" value="TreeGrafter"/>
</dbReference>
<dbReference type="PANTHER" id="PTHR14950">
    <property type="entry name" value="DICER-RELATED"/>
    <property type="match status" value="1"/>
</dbReference>
<protein>
    <recommendedName>
        <fullName evidence="3">Dicer dsRNA-binding fold domain-containing protein</fullName>
    </recommendedName>
</protein>
<dbReference type="PROSITE" id="PS51327">
    <property type="entry name" value="DICER_DSRBF"/>
    <property type="match status" value="1"/>
</dbReference>
<accession>A0AAD3HPQ3</accession>
<comment type="caution">
    <text evidence="4">The sequence shown here is derived from an EMBL/GenBank/DDBJ whole genome shotgun (WGS) entry which is preliminary data.</text>
</comment>
<dbReference type="GO" id="GO:0030422">
    <property type="term" value="P:siRNA processing"/>
    <property type="evidence" value="ECO:0007669"/>
    <property type="project" value="TreeGrafter"/>
</dbReference>
<dbReference type="PANTHER" id="PTHR14950:SF37">
    <property type="entry name" value="ENDORIBONUCLEASE DICER"/>
    <property type="match status" value="1"/>
</dbReference>
<dbReference type="Proteomes" id="UP001054857">
    <property type="component" value="Unassembled WGS sequence"/>
</dbReference>
<name>A0AAD3HPQ3_9CHLO</name>
<sequence length="179" mass="19360">PNEETAARKLLTEEECLLQSACSIARGNAGSRTTPEAGVVAPNHSAPQGLAHYLATAAVNAKPDLPAMEVPSTGARLPAVWAVDLLLQLCFQLPGNDGCALLHPLFRWHSSGPPHSRHFTYRGFLPSNLGLPPVDGPTCSSKEVAKKLACLEAVRLLWQRGDVDDHLRLRFSRKEVTRA</sequence>
<dbReference type="Gene3D" id="3.30.160.380">
    <property type="entry name" value="Dicer dimerisation domain"/>
    <property type="match status" value="1"/>
</dbReference>
<dbReference type="InterPro" id="IPR005034">
    <property type="entry name" value="Dicer_dimerisation"/>
</dbReference>
<dbReference type="AlphaFoldDB" id="A0AAD3HPQ3"/>
<proteinExistence type="predicted"/>
<dbReference type="EMBL" id="BMAR01000023">
    <property type="protein sequence ID" value="GFR48411.1"/>
    <property type="molecule type" value="Genomic_DNA"/>
</dbReference>
<dbReference type="Pfam" id="PF03368">
    <property type="entry name" value="Dicer_dimer"/>
    <property type="match status" value="1"/>
</dbReference>
<evidence type="ECO:0000313" key="4">
    <source>
        <dbReference type="EMBL" id="GFR48411.1"/>
    </source>
</evidence>
<evidence type="ECO:0000259" key="3">
    <source>
        <dbReference type="PROSITE" id="PS51327"/>
    </source>
</evidence>
<dbReference type="InterPro" id="IPR038248">
    <property type="entry name" value="Dicer_dimer_sf"/>
</dbReference>
<feature type="non-terminal residue" evidence="4">
    <location>
        <position position="179"/>
    </location>
</feature>
<keyword evidence="1" id="KW-0378">Hydrolase</keyword>
<reference evidence="4 5" key="1">
    <citation type="journal article" date="2021" name="Sci. Rep.">
        <title>Genome sequencing of the multicellular alga Astrephomene provides insights into convergent evolution of germ-soma differentiation.</title>
        <authorList>
            <person name="Yamashita S."/>
            <person name="Yamamoto K."/>
            <person name="Matsuzaki R."/>
            <person name="Suzuki S."/>
            <person name="Yamaguchi H."/>
            <person name="Hirooka S."/>
            <person name="Minakuchi Y."/>
            <person name="Miyagishima S."/>
            <person name="Kawachi M."/>
            <person name="Toyoda A."/>
            <person name="Nozaki H."/>
        </authorList>
    </citation>
    <scope>NUCLEOTIDE SEQUENCE [LARGE SCALE GENOMIC DNA]</scope>
    <source>
        <strain evidence="4 5">NIES-4017</strain>
    </source>
</reference>
<dbReference type="GO" id="GO:0004525">
    <property type="term" value="F:ribonuclease III activity"/>
    <property type="evidence" value="ECO:0007669"/>
    <property type="project" value="TreeGrafter"/>
</dbReference>
<dbReference type="GO" id="GO:0003723">
    <property type="term" value="F:RNA binding"/>
    <property type="evidence" value="ECO:0007669"/>
    <property type="project" value="UniProtKB-UniRule"/>
</dbReference>
<dbReference type="GO" id="GO:0005737">
    <property type="term" value="C:cytoplasm"/>
    <property type="evidence" value="ECO:0007669"/>
    <property type="project" value="TreeGrafter"/>
</dbReference>
<evidence type="ECO:0000313" key="5">
    <source>
        <dbReference type="Proteomes" id="UP001054857"/>
    </source>
</evidence>
<feature type="domain" description="Dicer dsRNA-binding fold" evidence="3">
    <location>
        <begin position="82"/>
        <end position="177"/>
    </location>
</feature>
<evidence type="ECO:0000256" key="2">
    <source>
        <dbReference type="PROSITE-ProRule" id="PRU00657"/>
    </source>
</evidence>
<gene>
    <name evidence="4" type="ORF">Agub_g10306</name>
</gene>
<feature type="non-terminal residue" evidence="4">
    <location>
        <position position="1"/>
    </location>
</feature>